<accession>A0A398CPJ5</accession>
<dbReference type="AlphaFoldDB" id="A0A398CPJ5"/>
<proteinExistence type="predicted"/>
<keyword evidence="2" id="KW-1185">Reference proteome</keyword>
<name>A0A398CPJ5_9BACL</name>
<reference evidence="1 2" key="1">
    <citation type="submission" date="2018-09" db="EMBL/GenBank/DDBJ databases">
        <title>Cohnella cavernae sp. nov., isolated from a karst cave.</title>
        <authorList>
            <person name="Zhu H."/>
        </authorList>
    </citation>
    <scope>NUCLEOTIDE SEQUENCE [LARGE SCALE GENOMIC DNA]</scope>
    <source>
        <strain evidence="1 2">K2E09-144</strain>
    </source>
</reference>
<evidence type="ECO:0000313" key="2">
    <source>
        <dbReference type="Proteomes" id="UP000266340"/>
    </source>
</evidence>
<dbReference type="Proteomes" id="UP000266340">
    <property type="component" value="Unassembled WGS sequence"/>
</dbReference>
<organism evidence="1 2">
    <name type="scientific">Cohnella faecalis</name>
    <dbReference type="NCBI Taxonomy" id="2315694"/>
    <lineage>
        <taxon>Bacteria</taxon>
        <taxon>Bacillati</taxon>
        <taxon>Bacillota</taxon>
        <taxon>Bacilli</taxon>
        <taxon>Bacillales</taxon>
        <taxon>Paenibacillaceae</taxon>
        <taxon>Cohnella</taxon>
    </lineage>
</organism>
<protein>
    <submittedName>
        <fullName evidence="1">Uncharacterized protein</fullName>
    </submittedName>
</protein>
<comment type="caution">
    <text evidence="1">The sequence shown here is derived from an EMBL/GenBank/DDBJ whole genome shotgun (WGS) entry which is preliminary data.</text>
</comment>
<evidence type="ECO:0000313" key="1">
    <source>
        <dbReference type="EMBL" id="RIE04312.1"/>
    </source>
</evidence>
<dbReference type="EMBL" id="QXJM01000027">
    <property type="protein sequence ID" value="RIE04312.1"/>
    <property type="molecule type" value="Genomic_DNA"/>
</dbReference>
<gene>
    <name evidence="1" type="ORF">D3H35_06800</name>
</gene>
<sequence length="131" mass="15559">MEKKTRPQAGLLLFLILRTFEIRKNRVIFDNAAAYNLRKPLIEFEIERMSVMNMTIRQLAETTSDLLYRVRVYDRDLKYSDEIIAMDDTHSALKKAVLHGEGGRHRERAIEKLQQMRRRLLTMMEDLLYTA</sequence>